<evidence type="ECO:0000256" key="6">
    <source>
        <dbReference type="NCBIfam" id="TIGR01280"/>
    </source>
</evidence>
<dbReference type="SUPFAM" id="SSF116842">
    <property type="entry name" value="XseB-like"/>
    <property type="match status" value="1"/>
</dbReference>
<gene>
    <name evidence="8" type="primary">xseB</name>
    <name evidence="8" type="ORF">ACFFK8_07870</name>
</gene>
<dbReference type="EC" id="3.1.11.6" evidence="6"/>
<evidence type="ECO:0000313" key="8">
    <source>
        <dbReference type="EMBL" id="MFB9897712.1"/>
    </source>
</evidence>
<comment type="similarity">
    <text evidence="1">Belongs to the XseB family.</text>
</comment>
<sequence length="63" mass="7318">MATETKYEDAIRQLEDIVERLENNELDIDEMSKQLKKAQQLIKLCKVRLTKTDAEIQKILANG</sequence>
<dbReference type="EMBL" id="JBHLZF010000002">
    <property type="protein sequence ID" value="MFB9897712.1"/>
    <property type="molecule type" value="Genomic_DNA"/>
</dbReference>
<keyword evidence="4 8" id="KW-0378">Hydrolase</keyword>
<keyword evidence="7" id="KW-0175">Coiled coil</keyword>
<dbReference type="Gene3D" id="1.10.287.1040">
    <property type="entry name" value="Exonuclease VII, small subunit"/>
    <property type="match status" value="1"/>
</dbReference>
<evidence type="ECO:0000256" key="3">
    <source>
        <dbReference type="ARBA" id="ARBA00022722"/>
    </source>
</evidence>
<keyword evidence="5" id="KW-0269">Exonuclease</keyword>
<accession>A0ABV5ZJZ5</accession>
<evidence type="ECO:0000313" key="9">
    <source>
        <dbReference type="Proteomes" id="UP001589688"/>
    </source>
</evidence>
<keyword evidence="9" id="KW-1185">Reference proteome</keyword>
<dbReference type="GO" id="GO:0008855">
    <property type="term" value="F:exodeoxyribonuclease VII activity"/>
    <property type="evidence" value="ECO:0007669"/>
    <property type="project" value="UniProtKB-EC"/>
</dbReference>
<organism evidence="8 9">
    <name type="scientific">Hallella seregens ATCC 51272</name>
    <dbReference type="NCBI Taxonomy" id="1336250"/>
    <lineage>
        <taxon>Bacteria</taxon>
        <taxon>Pseudomonadati</taxon>
        <taxon>Bacteroidota</taxon>
        <taxon>Bacteroidia</taxon>
        <taxon>Bacteroidales</taxon>
        <taxon>Prevotellaceae</taxon>
        <taxon>Hallella</taxon>
    </lineage>
</organism>
<keyword evidence="3" id="KW-0540">Nuclease</keyword>
<comment type="caution">
    <text evidence="8">The sequence shown here is derived from an EMBL/GenBank/DDBJ whole genome shotgun (WGS) entry which is preliminary data.</text>
</comment>
<evidence type="ECO:0000256" key="7">
    <source>
        <dbReference type="SAM" id="Coils"/>
    </source>
</evidence>
<keyword evidence="2" id="KW-0963">Cytoplasm</keyword>
<proteinExistence type="inferred from homology"/>
<dbReference type="Pfam" id="PF02609">
    <property type="entry name" value="Exonuc_VII_S"/>
    <property type="match status" value="1"/>
</dbReference>
<evidence type="ECO:0000256" key="5">
    <source>
        <dbReference type="ARBA" id="ARBA00022839"/>
    </source>
</evidence>
<dbReference type="InterPro" id="IPR003761">
    <property type="entry name" value="Exonuc_VII_S"/>
</dbReference>
<dbReference type="Proteomes" id="UP001589688">
    <property type="component" value="Unassembled WGS sequence"/>
</dbReference>
<evidence type="ECO:0000256" key="1">
    <source>
        <dbReference type="ARBA" id="ARBA00009998"/>
    </source>
</evidence>
<name>A0ABV5ZJZ5_9BACT</name>
<dbReference type="NCBIfam" id="TIGR01280">
    <property type="entry name" value="xseB"/>
    <property type="match status" value="1"/>
</dbReference>
<feature type="coiled-coil region" evidence="7">
    <location>
        <begin position="4"/>
        <end position="48"/>
    </location>
</feature>
<evidence type="ECO:0000256" key="4">
    <source>
        <dbReference type="ARBA" id="ARBA00022801"/>
    </source>
</evidence>
<evidence type="ECO:0000256" key="2">
    <source>
        <dbReference type="ARBA" id="ARBA00022490"/>
    </source>
</evidence>
<dbReference type="RefSeq" id="WP_027951608.1">
    <property type="nucleotide sequence ID" value="NZ_JADU01000001.1"/>
</dbReference>
<dbReference type="InterPro" id="IPR037004">
    <property type="entry name" value="Exonuc_VII_ssu_sf"/>
</dbReference>
<protein>
    <recommendedName>
        <fullName evidence="6">Exodeoxyribonuclease VII small subunit</fullName>
        <ecNumber evidence="6">3.1.11.6</ecNumber>
    </recommendedName>
</protein>
<reference evidence="8 9" key="1">
    <citation type="submission" date="2024-09" db="EMBL/GenBank/DDBJ databases">
        <authorList>
            <person name="Sun Q."/>
            <person name="Mori K."/>
        </authorList>
    </citation>
    <scope>NUCLEOTIDE SEQUENCE [LARGE SCALE GENOMIC DNA]</scope>
    <source>
        <strain evidence="8 9">ATCC 51272</strain>
    </source>
</reference>